<proteinExistence type="predicted"/>
<dbReference type="STRING" id="160454.RV10_GL000428"/>
<reference evidence="1 2" key="1">
    <citation type="submission" date="2013-02" db="EMBL/GenBank/DDBJ databases">
        <title>The Genome Sequence of Enterococcus pallens BAA-351.</title>
        <authorList>
            <consortium name="The Broad Institute Genome Sequencing Platform"/>
            <consortium name="The Broad Institute Genome Sequencing Center for Infectious Disease"/>
            <person name="Earl A.M."/>
            <person name="Gilmore M.S."/>
            <person name="Lebreton F."/>
            <person name="Walker B."/>
            <person name="Young S.K."/>
            <person name="Zeng Q."/>
            <person name="Gargeya S."/>
            <person name="Fitzgerald M."/>
            <person name="Haas B."/>
            <person name="Abouelleil A."/>
            <person name="Alvarado L."/>
            <person name="Arachchi H.M."/>
            <person name="Berlin A.M."/>
            <person name="Chapman S.B."/>
            <person name="Dewar J."/>
            <person name="Goldberg J."/>
            <person name="Griggs A."/>
            <person name="Gujja S."/>
            <person name="Hansen M."/>
            <person name="Howarth C."/>
            <person name="Imamovic A."/>
            <person name="Larimer J."/>
            <person name="McCowan C."/>
            <person name="Murphy C."/>
            <person name="Neiman D."/>
            <person name="Pearson M."/>
            <person name="Priest M."/>
            <person name="Roberts A."/>
            <person name="Saif S."/>
            <person name="Shea T."/>
            <person name="Sisk P."/>
            <person name="Sykes S."/>
            <person name="Wortman J."/>
            <person name="Nusbaum C."/>
            <person name="Birren B."/>
        </authorList>
    </citation>
    <scope>NUCLEOTIDE SEQUENCE [LARGE SCALE GENOMIC DNA]</scope>
    <source>
        <strain evidence="1 2">ATCC BAA-351</strain>
    </source>
</reference>
<evidence type="ECO:0000313" key="2">
    <source>
        <dbReference type="Proteomes" id="UP000013782"/>
    </source>
</evidence>
<dbReference type="RefSeq" id="WP_010759348.1">
    <property type="nucleotide sequence ID" value="NZ_ASWD01000003.1"/>
</dbReference>
<keyword evidence="2" id="KW-1185">Reference proteome</keyword>
<gene>
    <name evidence="1" type="ORF">UAU_04412</name>
</gene>
<accession>R2PVR8</accession>
<dbReference type="OrthoDB" id="2146345at2"/>
<comment type="caution">
    <text evidence="1">The sequence shown here is derived from an EMBL/GenBank/DDBJ whole genome shotgun (WGS) entry which is preliminary data.</text>
</comment>
<dbReference type="EMBL" id="AJAQ01000045">
    <property type="protein sequence ID" value="EOH88592.1"/>
    <property type="molecule type" value="Genomic_DNA"/>
</dbReference>
<evidence type="ECO:0000313" key="1">
    <source>
        <dbReference type="EMBL" id="EOH88592.1"/>
    </source>
</evidence>
<name>R2PVR8_9ENTE</name>
<dbReference type="AlphaFoldDB" id="R2PVR8"/>
<dbReference type="Proteomes" id="UP000013782">
    <property type="component" value="Unassembled WGS sequence"/>
</dbReference>
<dbReference type="eggNOG" id="ENOG5033BSS">
    <property type="taxonomic scope" value="Bacteria"/>
</dbReference>
<dbReference type="HOGENOM" id="CLU_185803_1_0_9"/>
<protein>
    <submittedName>
        <fullName evidence="1">Uncharacterized protein</fullName>
    </submittedName>
</protein>
<sequence length="62" mass="7398">MNNPFEEKIEQLRNGDIEKIEVTKEDFFMFREAWIKQEDKKYFRGIAGLNGSITYVYDTTTV</sequence>
<dbReference type="PATRIC" id="fig|1158607.3.peg.4391"/>
<organism evidence="1 2">
    <name type="scientific">Enterococcus pallens ATCC BAA-351</name>
    <dbReference type="NCBI Taxonomy" id="1158607"/>
    <lineage>
        <taxon>Bacteria</taxon>
        <taxon>Bacillati</taxon>
        <taxon>Bacillota</taxon>
        <taxon>Bacilli</taxon>
        <taxon>Lactobacillales</taxon>
        <taxon>Enterococcaceae</taxon>
        <taxon>Enterococcus</taxon>
    </lineage>
</organism>